<evidence type="ECO:0000259" key="6">
    <source>
        <dbReference type="Pfam" id="PF03088"/>
    </source>
</evidence>
<dbReference type="GO" id="GO:0005773">
    <property type="term" value="C:vacuole"/>
    <property type="evidence" value="ECO:0007669"/>
    <property type="project" value="UniProtKB-SubCell"/>
</dbReference>
<dbReference type="Pfam" id="PF03088">
    <property type="entry name" value="Str_synth"/>
    <property type="match status" value="1"/>
</dbReference>
<feature type="domain" description="Strictosidine synthase conserved region" evidence="6">
    <location>
        <begin position="202"/>
        <end position="285"/>
    </location>
</feature>
<dbReference type="GO" id="GO:0016787">
    <property type="term" value="F:hydrolase activity"/>
    <property type="evidence" value="ECO:0007669"/>
    <property type="project" value="TreeGrafter"/>
</dbReference>
<dbReference type="Proteomes" id="UP000249390">
    <property type="component" value="Unassembled WGS sequence"/>
</dbReference>
<evidence type="ECO:0000256" key="2">
    <source>
        <dbReference type="ARBA" id="ARBA00009191"/>
    </source>
</evidence>
<dbReference type="PANTHER" id="PTHR10426">
    <property type="entry name" value="STRICTOSIDINE SYNTHASE-RELATED"/>
    <property type="match status" value="1"/>
</dbReference>
<gene>
    <name evidence="7" type="ORF">DM860_012439</name>
</gene>
<evidence type="ECO:0000313" key="7">
    <source>
        <dbReference type="EMBL" id="RAL43298.1"/>
    </source>
</evidence>
<dbReference type="EMBL" id="NQVE01000156">
    <property type="protein sequence ID" value="RAL43298.1"/>
    <property type="molecule type" value="Genomic_DNA"/>
</dbReference>
<comment type="similarity">
    <text evidence="2">Belongs to the strictosidine synthase family.</text>
</comment>
<protein>
    <recommendedName>
        <fullName evidence="6">Strictosidine synthase conserved region domain-containing protein</fullName>
    </recommendedName>
</protein>
<dbReference type="InterPro" id="IPR018119">
    <property type="entry name" value="Strictosidine_synth_cons-reg"/>
</dbReference>
<dbReference type="SUPFAM" id="SSF63829">
    <property type="entry name" value="Calcium-dependent phosphotriesterase"/>
    <property type="match status" value="1"/>
</dbReference>
<comment type="subcellular location">
    <subcellularLocation>
        <location evidence="1">Vacuole</location>
    </subcellularLocation>
</comment>
<evidence type="ECO:0000256" key="3">
    <source>
        <dbReference type="ARBA" id="ARBA00022554"/>
    </source>
</evidence>
<organism evidence="7 8">
    <name type="scientific">Cuscuta australis</name>
    <dbReference type="NCBI Taxonomy" id="267555"/>
    <lineage>
        <taxon>Eukaryota</taxon>
        <taxon>Viridiplantae</taxon>
        <taxon>Streptophyta</taxon>
        <taxon>Embryophyta</taxon>
        <taxon>Tracheophyta</taxon>
        <taxon>Spermatophyta</taxon>
        <taxon>Magnoliopsida</taxon>
        <taxon>eudicotyledons</taxon>
        <taxon>Gunneridae</taxon>
        <taxon>Pentapetalae</taxon>
        <taxon>asterids</taxon>
        <taxon>lamiids</taxon>
        <taxon>Solanales</taxon>
        <taxon>Convolvulaceae</taxon>
        <taxon>Cuscuteae</taxon>
        <taxon>Cuscuta</taxon>
        <taxon>Cuscuta subgen. Grammica</taxon>
        <taxon>Cuscuta sect. Cleistogrammica</taxon>
    </lineage>
</organism>
<feature type="signal peptide" evidence="5">
    <location>
        <begin position="1"/>
        <end position="24"/>
    </location>
</feature>
<keyword evidence="4" id="KW-0325">Glycoprotein</keyword>
<feature type="chain" id="PRO_5016282895" description="Strictosidine synthase conserved region domain-containing protein" evidence="5">
    <location>
        <begin position="25"/>
        <end position="383"/>
    </location>
</feature>
<dbReference type="GO" id="GO:0012505">
    <property type="term" value="C:endomembrane system"/>
    <property type="evidence" value="ECO:0007669"/>
    <property type="project" value="TreeGrafter"/>
</dbReference>
<evidence type="ECO:0000313" key="8">
    <source>
        <dbReference type="Proteomes" id="UP000249390"/>
    </source>
</evidence>
<dbReference type="PANTHER" id="PTHR10426:SF86">
    <property type="entry name" value="PROTEIN STRICTOSIDINE SYNTHASE-LIKE 10-LIKE"/>
    <property type="match status" value="1"/>
</dbReference>
<dbReference type="AlphaFoldDB" id="A0A328DFK0"/>
<accession>A0A328DFK0</accession>
<evidence type="ECO:0000256" key="1">
    <source>
        <dbReference type="ARBA" id="ARBA00004116"/>
    </source>
</evidence>
<comment type="caution">
    <text evidence="7">The sequence shown here is derived from an EMBL/GenBank/DDBJ whole genome shotgun (WGS) entry which is preliminary data.</text>
</comment>
<name>A0A328DFK0_9ASTE</name>
<proteinExistence type="inferred from homology"/>
<keyword evidence="5" id="KW-0732">Signal</keyword>
<sequence length="383" mass="42309">MALFLSSSSWVLFVLVILTAGVVSLPDVKNYHQINLPAGVVGPESLAFDCYVKGPYTGVSDGGGGRNRPVRYRNRRSGNRNRYRPARYTIRLLGVAVPEPAVPELEPSRNRTVSTPRWEKQEKIWVEFAVTNPNRDRALCDGTSDPSREPLCGRPLGLKFHPTTCELYIADAYLGLMKVGQNGGITTLLANSTQGVPFKFLNDLDIHPTTGLVYFTDSSTQYQRMNFSEIISNADAMGRLLSFDPNTAQVRVLYSGLAFPNGVVLSADSTYLLVVESTRNRILRFPLSRYGIGSPSVFATVDRFPDNIRRNYPGDYWVALNRPRGGYTESPVGVVLDGNGRAIQTVNGNDGNNLEFVSEIEEHNGRMWFGSPRQPYVGTGTSS</sequence>
<dbReference type="InterPro" id="IPR011042">
    <property type="entry name" value="6-blade_b-propeller_TolB-like"/>
</dbReference>
<evidence type="ECO:0000256" key="5">
    <source>
        <dbReference type="SAM" id="SignalP"/>
    </source>
</evidence>
<keyword evidence="8" id="KW-1185">Reference proteome</keyword>
<dbReference type="Gene3D" id="2.120.10.30">
    <property type="entry name" value="TolB, C-terminal domain"/>
    <property type="match status" value="2"/>
</dbReference>
<keyword evidence="3" id="KW-0926">Vacuole</keyword>
<evidence type="ECO:0000256" key="4">
    <source>
        <dbReference type="ARBA" id="ARBA00023180"/>
    </source>
</evidence>
<reference evidence="7 8" key="1">
    <citation type="submission" date="2018-06" db="EMBL/GenBank/DDBJ databases">
        <title>The Genome of Cuscuta australis (Dodder) Provides Insight into the Evolution of Plant Parasitism.</title>
        <authorList>
            <person name="Liu H."/>
        </authorList>
    </citation>
    <scope>NUCLEOTIDE SEQUENCE [LARGE SCALE GENOMIC DNA]</scope>
    <source>
        <strain evidence="8">cv. Yunnan</strain>
        <tissue evidence="7">Vines</tissue>
    </source>
</reference>